<dbReference type="PROSITE" id="PS50850">
    <property type="entry name" value="MFS"/>
    <property type="match status" value="1"/>
</dbReference>
<keyword evidence="3" id="KW-0813">Transport</keyword>
<evidence type="ECO:0000256" key="6">
    <source>
        <dbReference type="ARBA" id="ARBA00022989"/>
    </source>
</evidence>
<dbReference type="GO" id="GO:0006865">
    <property type="term" value="P:amino acid transport"/>
    <property type="evidence" value="ECO:0007669"/>
    <property type="project" value="UniProtKB-KW"/>
</dbReference>
<dbReference type="InterPro" id="IPR052599">
    <property type="entry name" value="SLC43A_AATransporter"/>
</dbReference>
<feature type="compositionally biased region" description="Basic and acidic residues" evidence="8">
    <location>
        <begin position="543"/>
        <end position="557"/>
    </location>
</feature>
<dbReference type="CDD" id="cd06174">
    <property type="entry name" value="MFS"/>
    <property type="match status" value="1"/>
</dbReference>
<feature type="transmembrane region" description="Helical" evidence="9">
    <location>
        <begin position="289"/>
        <end position="305"/>
    </location>
</feature>
<reference evidence="12" key="2">
    <citation type="journal article" date="2020" name="Data Brief">
        <title>Transcriptome dataset of Babesia bovis life stages within vertebrate and invertebrate hosts.</title>
        <authorList>
            <person name="Ueti M.W."/>
            <person name="Johnson W.C."/>
            <person name="Kappmeyer L.S."/>
            <person name="Herndon D.R."/>
            <person name="Mousel M.R."/>
            <person name="Reif K.E."/>
            <person name="Taus N.S."/>
            <person name="Ifeonu O.O."/>
            <person name="Silva J.C."/>
            <person name="Suarez C.E."/>
            <person name="Brayton K.A."/>
        </authorList>
    </citation>
    <scope>NUCLEOTIDE SEQUENCE [LARGE SCALE GENOMIC DNA]</scope>
</reference>
<evidence type="ECO:0000256" key="1">
    <source>
        <dbReference type="ARBA" id="ARBA00004141"/>
    </source>
</evidence>
<sequence>MKLNGIVRLVIYTGLTLCMSAFYDSWSSTTTLLVRFGVYRDVCVEPLEVPASPDIPLCDEQLQKISGLLSIFRISEFVTSIGVGVLMDVLGTKACMLLGISMRILSWLLLVYLPHYNWIMILACVICGISVNSIIFPVFTIARYLPRYQDMSMCVISASLSAGTYYVPIINGILSLMSNVDMPAFVWVKLLFTHMPWLVVTLFVFPHNLAKDVELNLKDSEYNVETDKNDDVKDMSSWNVQSLIRYILNMEVLIITLVFILNCVSFTFVQEAYTQVYANNKTAEHFNGIMVPSSFVFSLLFMWVVNRYGVVIVMLGLNIISMLSHVFMLSSSTVCGIFTSICISLAFSGFLTYYYILLEHIVDILYSGSIKGYLTTVGGLSLALNPLINFLVARYDTMSACNTVFVVIRACMILPILWLLKRETDRRKHMHAVKAEMHPSACTSRLDSSHSCHGGATCGCHAEVVHCHHGSHTAPADAACSTDDAHHVHTEPKATCNAECITISQGAMATEPVTEVTVDRMEKVGSNSADDKAIDIPGESQESDSKSPTDAPKELEV</sequence>
<dbReference type="Pfam" id="PF07690">
    <property type="entry name" value="MFS_1"/>
    <property type="match status" value="1"/>
</dbReference>
<comment type="similarity">
    <text evidence="2">Belongs to the SLC43A transporter (TC 2.A.1.44) family.</text>
</comment>
<dbReference type="PANTHER" id="PTHR20772">
    <property type="entry name" value="PROTEIN FMP42"/>
    <property type="match status" value="1"/>
</dbReference>
<keyword evidence="5" id="KW-0029">Amino-acid transport</keyword>
<dbReference type="OMA" id="FYTREIH"/>
<dbReference type="Gene3D" id="1.20.1250.20">
    <property type="entry name" value="MFS general substrate transporter like domains"/>
    <property type="match status" value="1"/>
</dbReference>
<feature type="compositionally biased region" description="Basic and acidic residues" evidence="8">
    <location>
        <begin position="521"/>
        <end position="534"/>
    </location>
</feature>
<keyword evidence="12" id="KW-1185">Reference proteome</keyword>
<evidence type="ECO:0000256" key="8">
    <source>
        <dbReference type="SAM" id="MobiDB-lite"/>
    </source>
</evidence>
<protein>
    <recommendedName>
        <fullName evidence="10">Major facilitator superfamily (MFS) profile domain-containing protein</fullName>
    </recommendedName>
</protein>
<feature type="transmembrane region" description="Helical" evidence="9">
    <location>
        <begin position="312"/>
        <end position="331"/>
    </location>
</feature>
<feature type="transmembrane region" description="Helical" evidence="9">
    <location>
        <begin position="397"/>
        <end position="420"/>
    </location>
</feature>
<dbReference type="RefSeq" id="XP_001610218.1">
    <property type="nucleotide sequence ID" value="XM_001610168.1"/>
</dbReference>
<comment type="caution">
    <text evidence="11">The sequence shown here is derived from an EMBL/GenBank/DDBJ whole genome shotgun (WGS) entry which is preliminary data.</text>
</comment>
<dbReference type="AlphaFoldDB" id="A7AUN9"/>
<reference evidence="12" key="3">
    <citation type="journal article" date="2021" name="Int. J. Parasitol.">
        <title>Comparative analysis of gene expression between Babesia bovis blood stages and kinetes allowed by improved genome annotation.</title>
        <authorList>
            <person name="Ueti M.W."/>
            <person name="Johnson W.C."/>
            <person name="Kappmeyer L.S."/>
            <person name="Herndon D.R."/>
            <person name="Mousel M.R."/>
            <person name="Reif K.E."/>
            <person name="Taus N.S."/>
            <person name="Ifeonu O.O."/>
            <person name="Silva J.C."/>
            <person name="Suarez C.E."/>
            <person name="Brayton K.A."/>
        </authorList>
    </citation>
    <scope>NUCLEOTIDE SEQUENCE [LARGE SCALE GENOMIC DNA]</scope>
</reference>
<proteinExistence type="inferred from homology"/>
<dbReference type="GO" id="GO:0016020">
    <property type="term" value="C:membrane"/>
    <property type="evidence" value="ECO:0007669"/>
    <property type="project" value="UniProtKB-SubCell"/>
</dbReference>
<evidence type="ECO:0000256" key="9">
    <source>
        <dbReference type="SAM" id="Phobius"/>
    </source>
</evidence>
<keyword evidence="4 9" id="KW-0812">Transmembrane</keyword>
<evidence type="ECO:0000256" key="2">
    <source>
        <dbReference type="ARBA" id="ARBA00006595"/>
    </source>
</evidence>
<accession>A7AUN9</accession>
<dbReference type="GeneID" id="5478452"/>
<evidence type="ECO:0000256" key="4">
    <source>
        <dbReference type="ARBA" id="ARBA00022692"/>
    </source>
</evidence>
<comment type="subcellular location">
    <subcellularLocation>
        <location evidence="1">Membrane</location>
        <topology evidence="1">Multi-pass membrane protein</topology>
    </subcellularLocation>
</comment>
<feature type="transmembrane region" description="Helical" evidence="9">
    <location>
        <begin position="119"/>
        <end position="142"/>
    </location>
</feature>
<evidence type="ECO:0000256" key="7">
    <source>
        <dbReference type="ARBA" id="ARBA00023136"/>
    </source>
</evidence>
<feature type="transmembrane region" description="Helical" evidence="9">
    <location>
        <begin position="370"/>
        <end position="391"/>
    </location>
</feature>
<organism evidence="11 12">
    <name type="scientific">Babesia bovis</name>
    <dbReference type="NCBI Taxonomy" id="5865"/>
    <lineage>
        <taxon>Eukaryota</taxon>
        <taxon>Sar</taxon>
        <taxon>Alveolata</taxon>
        <taxon>Apicomplexa</taxon>
        <taxon>Aconoidasida</taxon>
        <taxon>Piroplasmida</taxon>
        <taxon>Babesiidae</taxon>
        <taxon>Babesia</taxon>
    </lineage>
</organism>
<keyword evidence="7 9" id="KW-0472">Membrane</keyword>
<evidence type="ECO:0000259" key="10">
    <source>
        <dbReference type="PROSITE" id="PS50850"/>
    </source>
</evidence>
<dbReference type="KEGG" id="bbo:BBOV_II007000"/>
<feature type="transmembrane region" description="Helical" evidence="9">
    <location>
        <begin position="94"/>
        <end position="113"/>
    </location>
</feature>
<evidence type="ECO:0000256" key="3">
    <source>
        <dbReference type="ARBA" id="ARBA00022448"/>
    </source>
</evidence>
<feature type="transmembrane region" description="Helical" evidence="9">
    <location>
        <begin position="337"/>
        <end position="358"/>
    </location>
</feature>
<dbReference type="InterPro" id="IPR036259">
    <property type="entry name" value="MFS_trans_sf"/>
</dbReference>
<reference evidence="11 12" key="1">
    <citation type="journal article" date="2007" name="PLoS Pathog.">
        <title>Genome sequence of Babesia bovis and comparative analysis of apicomplexan hemoprotozoa.</title>
        <authorList>
            <person name="Brayton K.A."/>
            <person name="Lau A.O.T."/>
            <person name="Herndon D.R."/>
            <person name="Hannick L."/>
            <person name="Kappmeyer L.S."/>
            <person name="Berens S.J."/>
            <person name="Bidwell S.L."/>
            <person name="Brown W.C."/>
            <person name="Crabtree J."/>
            <person name="Fadrosh D."/>
            <person name="Feldblum T."/>
            <person name="Forberger H.A."/>
            <person name="Haas B.J."/>
            <person name="Howell J.M."/>
            <person name="Khouri H."/>
            <person name="Koo H."/>
            <person name="Mann D.J."/>
            <person name="Norimine J."/>
            <person name="Paulsen I.T."/>
            <person name="Radune D."/>
            <person name="Ren Q."/>
            <person name="Smith R.K. Jr."/>
            <person name="Suarez C.E."/>
            <person name="White O."/>
            <person name="Wortman J.R."/>
            <person name="Knowles D.P. Jr."/>
            <person name="McElwain T.F."/>
            <person name="Nene V.M."/>
        </authorList>
    </citation>
    <scope>NUCLEOTIDE SEQUENCE [LARGE SCALE GENOMIC DNA]</scope>
    <source>
        <strain evidence="11">T2Bo</strain>
    </source>
</reference>
<gene>
    <name evidence="11" type="ORF">BBOV_II007000</name>
</gene>
<evidence type="ECO:0000313" key="12">
    <source>
        <dbReference type="Proteomes" id="UP000002173"/>
    </source>
</evidence>
<dbReference type="EMBL" id="AAXT01000003">
    <property type="protein sequence ID" value="EDO06650.1"/>
    <property type="molecule type" value="Genomic_DNA"/>
</dbReference>
<dbReference type="PANTHER" id="PTHR20772:SF2">
    <property type="entry name" value="PROTEIN FMP42"/>
    <property type="match status" value="1"/>
</dbReference>
<keyword evidence="6 9" id="KW-1133">Transmembrane helix</keyword>
<feature type="transmembrane region" description="Helical" evidence="9">
    <location>
        <begin position="154"/>
        <end position="178"/>
    </location>
</feature>
<evidence type="ECO:0000256" key="5">
    <source>
        <dbReference type="ARBA" id="ARBA00022970"/>
    </source>
</evidence>
<dbReference type="Proteomes" id="UP000002173">
    <property type="component" value="Unassembled WGS sequence"/>
</dbReference>
<feature type="domain" description="Major facilitator superfamily (MFS) profile" evidence="10">
    <location>
        <begin position="1"/>
        <end position="427"/>
    </location>
</feature>
<feature type="transmembrane region" description="Helical" evidence="9">
    <location>
        <begin position="5"/>
        <end position="23"/>
    </location>
</feature>
<dbReference type="eggNOG" id="ENOG502QX83">
    <property type="taxonomic scope" value="Eukaryota"/>
</dbReference>
<dbReference type="SUPFAM" id="SSF103473">
    <property type="entry name" value="MFS general substrate transporter"/>
    <property type="match status" value="1"/>
</dbReference>
<feature type="region of interest" description="Disordered" evidence="8">
    <location>
        <begin position="521"/>
        <end position="557"/>
    </location>
</feature>
<dbReference type="InterPro" id="IPR011701">
    <property type="entry name" value="MFS"/>
</dbReference>
<dbReference type="VEuPathDB" id="PiroplasmaDB:BBOV_II007000"/>
<feature type="transmembrane region" description="Helical" evidence="9">
    <location>
        <begin position="184"/>
        <end position="205"/>
    </location>
</feature>
<dbReference type="InterPro" id="IPR020846">
    <property type="entry name" value="MFS_dom"/>
</dbReference>
<dbReference type="GO" id="GO:0022857">
    <property type="term" value="F:transmembrane transporter activity"/>
    <property type="evidence" value="ECO:0007669"/>
    <property type="project" value="InterPro"/>
</dbReference>
<dbReference type="InParanoid" id="A7AUN9"/>
<evidence type="ECO:0000313" key="11">
    <source>
        <dbReference type="EMBL" id="EDO06650.1"/>
    </source>
</evidence>
<feature type="transmembrane region" description="Helical" evidence="9">
    <location>
        <begin position="243"/>
        <end position="269"/>
    </location>
</feature>
<name>A7AUN9_BABBO</name>